<feature type="compositionally biased region" description="Low complexity" evidence="9">
    <location>
        <begin position="184"/>
        <end position="194"/>
    </location>
</feature>
<keyword evidence="3" id="KW-0862">Zinc</keyword>
<dbReference type="PANTHER" id="PTHR24082:SF283">
    <property type="entry name" value="NUCLEAR HORMONE RECEPTOR HR96"/>
    <property type="match status" value="1"/>
</dbReference>
<evidence type="ECO:0000256" key="2">
    <source>
        <dbReference type="ARBA" id="ARBA00022771"/>
    </source>
</evidence>
<dbReference type="Proteomes" id="UP000759131">
    <property type="component" value="Unassembled WGS sequence"/>
</dbReference>
<protein>
    <recommendedName>
        <fullName evidence="10">Nuclear receptor domain-containing protein</fullName>
    </recommendedName>
</protein>
<dbReference type="GO" id="GO:0004879">
    <property type="term" value="F:nuclear receptor activity"/>
    <property type="evidence" value="ECO:0007669"/>
    <property type="project" value="TreeGrafter"/>
</dbReference>
<evidence type="ECO:0000256" key="6">
    <source>
        <dbReference type="ARBA" id="ARBA00023163"/>
    </source>
</evidence>
<feature type="domain" description="Nuclear receptor" evidence="10">
    <location>
        <begin position="85"/>
        <end position="160"/>
    </location>
</feature>
<evidence type="ECO:0000259" key="10">
    <source>
        <dbReference type="PROSITE" id="PS51030"/>
    </source>
</evidence>
<dbReference type="EMBL" id="CAJPIZ010006103">
    <property type="protein sequence ID" value="CAG2109224.1"/>
    <property type="molecule type" value="Genomic_DNA"/>
</dbReference>
<dbReference type="EMBL" id="OC860678">
    <property type="protein sequence ID" value="CAD7628794.1"/>
    <property type="molecule type" value="Genomic_DNA"/>
</dbReference>
<accession>A0A7R9KT34</accession>
<keyword evidence="12" id="KW-1185">Reference proteome</keyword>
<dbReference type="Pfam" id="PF00105">
    <property type="entry name" value="zf-C4"/>
    <property type="match status" value="1"/>
</dbReference>
<evidence type="ECO:0000256" key="4">
    <source>
        <dbReference type="ARBA" id="ARBA00023015"/>
    </source>
</evidence>
<evidence type="ECO:0000256" key="7">
    <source>
        <dbReference type="ARBA" id="ARBA00023170"/>
    </source>
</evidence>
<dbReference type="GO" id="GO:0008270">
    <property type="term" value="F:zinc ion binding"/>
    <property type="evidence" value="ECO:0007669"/>
    <property type="project" value="UniProtKB-KW"/>
</dbReference>
<keyword evidence="7" id="KW-0675">Receptor</keyword>
<organism evidence="11">
    <name type="scientific">Medioppia subpectinata</name>
    <dbReference type="NCBI Taxonomy" id="1979941"/>
    <lineage>
        <taxon>Eukaryota</taxon>
        <taxon>Metazoa</taxon>
        <taxon>Ecdysozoa</taxon>
        <taxon>Arthropoda</taxon>
        <taxon>Chelicerata</taxon>
        <taxon>Arachnida</taxon>
        <taxon>Acari</taxon>
        <taxon>Acariformes</taxon>
        <taxon>Sarcoptiformes</taxon>
        <taxon>Oribatida</taxon>
        <taxon>Brachypylina</taxon>
        <taxon>Oppioidea</taxon>
        <taxon>Oppiidae</taxon>
        <taxon>Medioppia</taxon>
    </lineage>
</organism>
<evidence type="ECO:0000256" key="5">
    <source>
        <dbReference type="ARBA" id="ARBA00023125"/>
    </source>
</evidence>
<dbReference type="SMART" id="SM00399">
    <property type="entry name" value="ZnF_C4"/>
    <property type="match status" value="1"/>
</dbReference>
<sequence length="326" mass="37430">EWILNDAEKEIRKIKIEENRKSKDLKITIGDNNRSKPMDTSPVQSPIRSPIGMAANDCQSEAYNSDNNSNNATNEFNKLQSKKYMKICSVCGEKAIGYNFCAITCESCKAFFRRNATKIQEYKCPFDDKCKVDIKTRKFCRRCRLRKCYAVGMKQEWILNEEEKEIRRHKIEENRRCRQVNDGNSNHSNTSNTSGYNPPPNPLIINGALASETQSKPPPMSLFPDNSPTYDKSNNHNINNNNYNNISSYNHNNNMMVNTMYAGNYATNVMKMMDQTIDRMIRSESPFPPTAVKVSVIKGTANKCPFDNKCMENEINKRLCRICCET</sequence>
<feature type="region of interest" description="Disordered" evidence="9">
    <location>
        <begin position="176"/>
        <end position="236"/>
    </location>
</feature>
<evidence type="ECO:0000313" key="11">
    <source>
        <dbReference type="EMBL" id="CAD7628794.1"/>
    </source>
</evidence>
<keyword evidence="2" id="KW-0863">Zinc-finger</keyword>
<keyword evidence="8" id="KW-0539">Nucleus</keyword>
<keyword evidence="6" id="KW-0804">Transcription</keyword>
<dbReference type="GO" id="GO:0000122">
    <property type="term" value="P:negative regulation of transcription by RNA polymerase II"/>
    <property type="evidence" value="ECO:0007669"/>
    <property type="project" value="TreeGrafter"/>
</dbReference>
<dbReference type="InterPro" id="IPR013088">
    <property type="entry name" value="Znf_NHR/GATA"/>
</dbReference>
<dbReference type="SUPFAM" id="SSF57716">
    <property type="entry name" value="Glucocorticoid receptor-like (DNA-binding domain)"/>
    <property type="match status" value="1"/>
</dbReference>
<proteinExistence type="predicted"/>
<evidence type="ECO:0000256" key="1">
    <source>
        <dbReference type="ARBA" id="ARBA00022723"/>
    </source>
</evidence>
<dbReference type="Gene3D" id="3.30.50.10">
    <property type="entry name" value="Erythroid Transcription Factor GATA-1, subunit A"/>
    <property type="match status" value="1"/>
</dbReference>
<dbReference type="PANTHER" id="PTHR24082">
    <property type="entry name" value="NUCLEAR HORMONE RECEPTOR"/>
    <property type="match status" value="1"/>
</dbReference>
<dbReference type="InterPro" id="IPR050234">
    <property type="entry name" value="Nuclear_hormone_rcpt_NR1"/>
</dbReference>
<keyword evidence="5" id="KW-0238">DNA-binding</keyword>
<dbReference type="PROSITE" id="PS51030">
    <property type="entry name" value="NUCLEAR_REC_DBD_2"/>
    <property type="match status" value="1"/>
</dbReference>
<dbReference type="OrthoDB" id="5850793at2759"/>
<dbReference type="InterPro" id="IPR001628">
    <property type="entry name" value="Znf_hrmn_rcpt"/>
</dbReference>
<dbReference type="PRINTS" id="PR00047">
    <property type="entry name" value="STROIDFINGER"/>
</dbReference>
<dbReference type="PROSITE" id="PS00031">
    <property type="entry name" value="NUCLEAR_REC_DBD_1"/>
    <property type="match status" value="1"/>
</dbReference>
<keyword evidence="4" id="KW-0805">Transcription regulation</keyword>
<evidence type="ECO:0000256" key="9">
    <source>
        <dbReference type="SAM" id="MobiDB-lite"/>
    </source>
</evidence>
<evidence type="ECO:0000256" key="3">
    <source>
        <dbReference type="ARBA" id="ARBA00022833"/>
    </source>
</evidence>
<keyword evidence="1" id="KW-0479">Metal-binding</keyword>
<feature type="non-terminal residue" evidence="11">
    <location>
        <position position="1"/>
    </location>
</feature>
<reference evidence="11" key="1">
    <citation type="submission" date="2020-11" db="EMBL/GenBank/DDBJ databases">
        <authorList>
            <person name="Tran Van P."/>
        </authorList>
    </citation>
    <scope>NUCLEOTIDE SEQUENCE</scope>
</reference>
<dbReference type="GO" id="GO:0045944">
    <property type="term" value="P:positive regulation of transcription by RNA polymerase II"/>
    <property type="evidence" value="ECO:0007669"/>
    <property type="project" value="TreeGrafter"/>
</dbReference>
<name>A0A7R9KT34_9ACAR</name>
<dbReference type="AlphaFoldDB" id="A0A7R9KT34"/>
<evidence type="ECO:0000313" key="12">
    <source>
        <dbReference type="Proteomes" id="UP000759131"/>
    </source>
</evidence>
<evidence type="ECO:0000256" key="8">
    <source>
        <dbReference type="ARBA" id="ARBA00023242"/>
    </source>
</evidence>
<dbReference type="GO" id="GO:0000978">
    <property type="term" value="F:RNA polymerase II cis-regulatory region sequence-specific DNA binding"/>
    <property type="evidence" value="ECO:0007669"/>
    <property type="project" value="TreeGrafter"/>
</dbReference>
<dbReference type="GO" id="GO:0030154">
    <property type="term" value="P:cell differentiation"/>
    <property type="evidence" value="ECO:0007669"/>
    <property type="project" value="TreeGrafter"/>
</dbReference>
<gene>
    <name evidence="11" type="ORF">OSB1V03_LOCUS9214</name>
</gene>